<dbReference type="PROSITE" id="PS51257">
    <property type="entry name" value="PROKAR_LIPOPROTEIN"/>
    <property type="match status" value="1"/>
</dbReference>
<organism evidence="1 2">
    <name type="scientific">Paracoccus alcaliphilus</name>
    <dbReference type="NCBI Taxonomy" id="34002"/>
    <lineage>
        <taxon>Bacteria</taxon>
        <taxon>Pseudomonadati</taxon>
        <taxon>Pseudomonadota</taxon>
        <taxon>Alphaproteobacteria</taxon>
        <taxon>Rhodobacterales</taxon>
        <taxon>Paracoccaceae</taxon>
        <taxon>Paracoccus</taxon>
    </lineage>
</organism>
<proteinExistence type="predicted"/>
<dbReference type="RefSeq" id="WP_170851730.1">
    <property type="nucleotide sequence ID" value="NZ_CP067124.1"/>
</dbReference>
<protein>
    <submittedName>
        <fullName evidence="1">Uncharacterized protein</fullName>
    </submittedName>
</protein>
<keyword evidence="2" id="KW-1185">Reference proteome</keyword>
<gene>
    <name evidence="1" type="ORF">SAMN04489859_10046</name>
</gene>
<reference evidence="1 2" key="1">
    <citation type="submission" date="2016-10" db="EMBL/GenBank/DDBJ databases">
        <authorList>
            <person name="de Groot N.N."/>
        </authorList>
    </citation>
    <scope>NUCLEOTIDE SEQUENCE [LARGE SCALE GENOMIC DNA]</scope>
    <source>
        <strain evidence="1 2">DSM 8512</strain>
    </source>
</reference>
<evidence type="ECO:0000313" key="1">
    <source>
        <dbReference type="EMBL" id="SEN29805.1"/>
    </source>
</evidence>
<dbReference type="EMBL" id="FODE01000004">
    <property type="protein sequence ID" value="SEN29805.1"/>
    <property type="molecule type" value="Genomic_DNA"/>
</dbReference>
<evidence type="ECO:0000313" key="2">
    <source>
        <dbReference type="Proteomes" id="UP000199054"/>
    </source>
</evidence>
<dbReference type="Proteomes" id="UP000199054">
    <property type="component" value="Unassembled WGS sequence"/>
</dbReference>
<accession>A0A1H8FDX9</accession>
<name>A0A1H8FDX9_9RHOB</name>
<sequence>MRNVVIIAGVIVVLLLVLSGCGVDGPPQRPSAAATTSNPNVSISGHATVGVITEL</sequence>
<dbReference type="AlphaFoldDB" id="A0A1H8FDX9"/>
<dbReference type="STRING" id="34002.SAMN04489859_10046"/>